<name>A0A0G1Q0P0_9BACT</name>
<sequence>MVGNPRLMTNIGSDGWLITWIMRQPLWGFEGNAFYPHKNVLAYSDMFKISAVVSGGSFARAMIIGQLATMLAVYLWWRSLFKNNWGAAVAAIALGLSQIRWEYQVHLQMWSMQYWLIAVGLIYLWLKGGQIWKLYLGAILLGLQIYESPLPAYFAAAVLGILFFKFQPKFSKHLLLAGIIGGAIILPAVRAYGGVAREFDFSRDIREAAHNSISINDLWGRFWSPGLIVLLAVSLLPGRAGGKSKWLVAILVFGLVMAMGPVVKWQDKTVKIFNTPIPLPYAAAYYVVPGWKGFRTPSRWLWLSAFAASGLIAAGLKNARIERLWWPILVAIVGGTRLTNVISLPEKIPDVYKWLKNQPGKVVLELPLYTWPQEQIEVEKMYYSLYHGKTLVNGFSGFTPPLVYNLASNPINNIPAGTDYIIVHDKKVKLPGKILYQDEENIVYSAR</sequence>
<gene>
    <name evidence="2" type="ORF">UX05_C0015G0016</name>
</gene>
<dbReference type="Proteomes" id="UP000034264">
    <property type="component" value="Unassembled WGS sequence"/>
</dbReference>
<feature type="transmembrane region" description="Helical" evidence="1">
    <location>
        <begin position="138"/>
        <end position="162"/>
    </location>
</feature>
<reference evidence="2 3" key="1">
    <citation type="journal article" date="2015" name="Nature">
        <title>rRNA introns, odd ribosomes, and small enigmatic genomes across a large radiation of phyla.</title>
        <authorList>
            <person name="Brown C.T."/>
            <person name="Hug L.A."/>
            <person name="Thomas B.C."/>
            <person name="Sharon I."/>
            <person name="Castelle C.J."/>
            <person name="Singh A."/>
            <person name="Wilkins M.J."/>
            <person name="Williams K.H."/>
            <person name="Banfield J.F."/>
        </authorList>
    </citation>
    <scope>NUCLEOTIDE SEQUENCE [LARGE SCALE GENOMIC DNA]</scope>
</reference>
<organism evidence="2 3">
    <name type="scientific">Candidatus Amesbacteria bacterium GW2011_GWC2_45_19</name>
    <dbReference type="NCBI Taxonomy" id="1618366"/>
    <lineage>
        <taxon>Bacteria</taxon>
        <taxon>Candidatus Amesiibacteriota</taxon>
    </lineage>
</organism>
<feature type="transmembrane region" description="Helical" evidence="1">
    <location>
        <begin position="222"/>
        <end position="240"/>
    </location>
</feature>
<evidence type="ECO:0000313" key="2">
    <source>
        <dbReference type="EMBL" id="KKU02205.1"/>
    </source>
</evidence>
<keyword evidence="1" id="KW-1133">Transmembrane helix</keyword>
<keyword evidence="1" id="KW-0472">Membrane</keyword>
<keyword evidence="1" id="KW-0812">Transmembrane</keyword>
<dbReference type="AlphaFoldDB" id="A0A0G1Q0P0"/>
<evidence type="ECO:0008006" key="4">
    <source>
        <dbReference type="Google" id="ProtNLM"/>
    </source>
</evidence>
<feature type="transmembrane region" description="Helical" evidence="1">
    <location>
        <begin position="300"/>
        <end position="316"/>
    </location>
</feature>
<feature type="transmembrane region" description="Helical" evidence="1">
    <location>
        <begin position="174"/>
        <end position="193"/>
    </location>
</feature>
<feature type="transmembrane region" description="Helical" evidence="1">
    <location>
        <begin position="107"/>
        <end position="126"/>
    </location>
</feature>
<accession>A0A0G1Q0P0</accession>
<comment type="caution">
    <text evidence="2">The sequence shown here is derived from an EMBL/GenBank/DDBJ whole genome shotgun (WGS) entry which is preliminary data.</text>
</comment>
<feature type="transmembrane region" description="Helical" evidence="1">
    <location>
        <begin position="246"/>
        <end position="263"/>
    </location>
</feature>
<evidence type="ECO:0000256" key="1">
    <source>
        <dbReference type="SAM" id="Phobius"/>
    </source>
</evidence>
<feature type="transmembrane region" description="Helical" evidence="1">
    <location>
        <begin position="270"/>
        <end position="288"/>
    </location>
</feature>
<protein>
    <recommendedName>
        <fullName evidence="4">Glycosyltransferase RgtA/B/C/D-like domain-containing protein</fullName>
    </recommendedName>
</protein>
<feature type="transmembrane region" description="Helical" evidence="1">
    <location>
        <begin position="58"/>
        <end position="77"/>
    </location>
</feature>
<proteinExistence type="predicted"/>
<dbReference type="EMBL" id="LCKS01000015">
    <property type="protein sequence ID" value="KKU02205.1"/>
    <property type="molecule type" value="Genomic_DNA"/>
</dbReference>
<evidence type="ECO:0000313" key="3">
    <source>
        <dbReference type="Proteomes" id="UP000034264"/>
    </source>
</evidence>